<evidence type="ECO:0000313" key="5">
    <source>
        <dbReference type="Proteomes" id="UP000034799"/>
    </source>
</evidence>
<accession>A0A0G0MPL7</accession>
<keyword evidence="2" id="KW-1133">Transmembrane helix</keyword>
<keyword evidence="2" id="KW-0812">Transmembrane</keyword>
<comment type="caution">
    <text evidence="4">The sequence shown here is derived from an EMBL/GenBank/DDBJ whole genome shotgun (WGS) entry which is preliminary data.</text>
</comment>
<dbReference type="PANTHER" id="PTHR33393">
    <property type="entry name" value="POLYGLUTAMINE SYNTHESIS ACCESSORY PROTEIN RV0574C-RELATED"/>
    <property type="match status" value="1"/>
</dbReference>
<sequence>MTVVINVKDDFRRVKSKRQWRPLKAPLLLPLFLFAFFGAAIVHIIVDQYPRVDLWRVFDPFPKNIVREYRTYDARFDSSVDSELAGKIKTDMKAMKLEEIPRFSFTGDAETRIAVTGKSDESFLFSSYLVPVGHHYWVKNELKSSELLSKEILVSMGDAEFVKTILNEKFGEKQWIIKESEDLVSALETANEKKNLGLVKVEHLSYEMQVLKLDGAYFLDNPVKGGINYGIAIVGEVPEHITKAVYNNTADVRVGEFGTAKVAKINMTGVTAISRSLAPKITASGDAGYPAQKIKEFLKDADLTHTSNEVSFVDGCIPGGGMRFCAKPEYIKALQDIGLDIVELTGNHNNDYGALANKSSIERYTKLGIDHFGGGLDSEDASKILVKDVKGSKIAFLGYNYYDTILGTGALAGVERAGANSYSVKKMESDIKEAKTQADVVIVDFQFQECYSYPPSDVIYPICYKPLSSPDQKAVFRKAIDLGADIVIGTQAHQPQTFEIYNGKLIYYGLGNLFFDQIPWIGTRQGLVLTHYIYNGKLIQTRITTTLYDSDMRTYVTTGSERELLLNLLKAAR</sequence>
<evidence type="ECO:0000313" key="4">
    <source>
        <dbReference type="EMBL" id="KKR06004.1"/>
    </source>
</evidence>
<dbReference type="Gene3D" id="3.60.21.10">
    <property type="match status" value="1"/>
</dbReference>
<dbReference type="Pfam" id="PF09587">
    <property type="entry name" value="PGA_cap"/>
    <property type="match status" value="1"/>
</dbReference>
<reference evidence="4 5" key="1">
    <citation type="journal article" date="2015" name="Nature">
        <title>rRNA introns, odd ribosomes, and small enigmatic genomes across a large radiation of phyla.</title>
        <authorList>
            <person name="Brown C.T."/>
            <person name="Hug L.A."/>
            <person name="Thomas B.C."/>
            <person name="Sharon I."/>
            <person name="Castelle C.J."/>
            <person name="Singh A."/>
            <person name="Wilkins M.J."/>
            <person name="Williams K.H."/>
            <person name="Banfield J.F."/>
        </authorList>
    </citation>
    <scope>NUCLEOTIDE SEQUENCE [LARGE SCALE GENOMIC DNA]</scope>
</reference>
<dbReference type="PANTHER" id="PTHR33393:SF13">
    <property type="entry name" value="PGA BIOSYNTHESIS PROTEIN CAPA"/>
    <property type="match status" value="1"/>
</dbReference>
<protein>
    <recommendedName>
        <fullName evidence="3">Capsule synthesis protein CapA domain-containing protein</fullName>
    </recommendedName>
</protein>
<organism evidence="4 5">
    <name type="scientific">candidate division WS6 bacterium GW2011_GWF2_39_15</name>
    <dbReference type="NCBI Taxonomy" id="1619100"/>
    <lineage>
        <taxon>Bacteria</taxon>
        <taxon>Candidatus Dojkabacteria</taxon>
    </lineage>
</organism>
<dbReference type="SMART" id="SM00854">
    <property type="entry name" value="PGA_cap"/>
    <property type="match status" value="1"/>
</dbReference>
<dbReference type="Proteomes" id="UP000034799">
    <property type="component" value="Unassembled WGS sequence"/>
</dbReference>
<dbReference type="AlphaFoldDB" id="A0A0G0MPL7"/>
<dbReference type="SUPFAM" id="SSF56300">
    <property type="entry name" value="Metallo-dependent phosphatases"/>
    <property type="match status" value="1"/>
</dbReference>
<name>A0A0G0MPL7_9BACT</name>
<feature type="transmembrane region" description="Helical" evidence="2">
    <location>
        <begin position="25"/>
        <end position="46"/>
    </location>
</feature>
<dbReference type="InterPro" id="IPR019079">
    <property type="entry name" value="Capsule_synth_CapA"/>
</dbReference>
<comment type="similarity">
    <text evidence="1">Belongs to the CapA family.</text>
</comment>
<keyword evidence="2" id="KW-0472">Membrane</keyword>
<dbReference type="InterPro" id="IPR029052">
    <property type="entry name" value="Metallo-depent_PP-like"/>
</dbReference>
<evidence type="ECO:0000259" key="3">
    <source>
        <dbReference type="SMART" id="SM00854"/>
    </source>
</evidence>
<dbReference type="InterPro" id="IPR052169">
    <property type="entry name" value="CW_Biosynth-Accessory"/>
</dbReference>
<dbReference type="STRING" id="1619100.UT34_C0001G0044"/>
<gene>
    <name evidence="4" type="ORF">UT34_C0001G0044</name>
</gene>
<dbReference type="CDD" id="cd07381">
    <property type="entry name" value="MPP_CapA"/>
    <property type="match status" value="1"/>
</dbReference>
<feature type="domain" description="Capsule synthesis protein CapA" evidence="3">
    <location>
        <begin position="264"/>
        <end position="517"/>
    </location>
</feature>
<dbReference type="EMBL" id="LBWK01000001">
    <property type="protein sequence ID" value="KKR06004.1"/>
    <property type="molecule type" value="Genomic_DNA"/>
</dbReference>
<evidence type="ECO:0000256" key="1">
    <source>
        <dbReference type="ARBA" id="ARBA00005662"/>
    </source>
</evidence>
<proteinExistence type="inferred from homology"/>
<evidence type="ECO:0000256" key="2">
    <source>
        <dbReference type="SAM" id="Phobius"/>
    </source>
</evidence>